<dbReference type="RefSeq" id="XP_022765942.1">
    <property type="nucleotide sequence ID" value="XM_022910207.1"/>
</dbReference>
<name>A0A6P6AM55_DURZI</name>
<protein>
    <submittedName>
        <fullName evidence="2">Uncharacterized protein LOC111310811</fullName>
    </submittedName>
</protein>
<dbReference type="InterPro" id="IPR036691">
    <property type="entry name" value="Endo/exonu/phosph_ase_sf"/>
</dbReference>
<keyword evidence="1" id="KW-1185">Reference proteome</keyword>
<gene>
    <name evidence="2" type="primary">LOC111310811</name>
</gene>
<dbReference type="PANTHER" id="PTHR33710:SF71">
    <property type="entry name" value="ENDONUCLEASE_EXONUCLEASE_PHOSPHATASE DOMAIN-CONTAINING PROTEIN"/>
    <property type="match status" value="1"/>
</dbReference>
<evidence type="ECO:0000313" key="1">
    <source>
        <dbReference type="Proteomes" id="UP000515121"/>
    </source>
</evidence>
<dbReference type="KEGG" id="dzi:111310811"/>
<dbReference type="Proteomes" id="UP000515121">
    <property type="component" value="Unplaced"/>
</dbReference>
<dbReference type="OrthoDB" id="1002480at2759"/>
<dbReference type="AlphaFoldDB" id="A0A6P6AM55"/>
<dbReference type="SUPFAM" id="SSF56219">
    <property type="entry name" value="DNase I-like"/>
    <property type="match status" value="1"/>
</dbReference>
<accession>A0A6P6AM55</accession>
<evidence type="ECO:0000313" key="2">
    <source>
        <dbReference type="RefSeq" id="XP_022765942.1"/>
    </source>
</evidence>
<proteinExistence type="predicted"/>
<organism evidence="1 2">
    <name type="scientific">Durio zibethinus</name>
    <name type="common">Durian</name>
    <dbReference type="NCBI Taxonomy" id="66656"/>
    <lineage>
        <taxon>Eukaryota</taxon>
        <taxon>Viridiplantae</taxon>
        <taxon>Streptophyta</taxon>
        <taxon>Embryophyta</taxon>
        <taxon>Tracheophyta</taxon>
        <taxon>Spermatophyta</taxon>
        <taxon>Magnoliopsida</taxon>
        <taxon>eudicotyledons</taxon>
        <taxon>Gunneridae</taxon>
        <taxon>Pentapetalae</taxon>
        <taxon>rosids</taxon>
        <taxon>malvids</taxon>
        <taxon>Malvales</taxon>
        <taxon>Malvaceae</taxon>
        <taxon>Helicteroideae</taxon>
        <taxon>Durio</taxon>
    </lineage>
</organism>
<sequence>MCNSEDERKRLWMHLISLKSILESFPWMLAGDVNVVAHSSERKLDRGLINDIWLTQIPNSEVEFLLPEVSDHCPALIKLTTLRQSPQKPVMFFHFWVKHPEFLKLVEESWTVPVSGKLMVVLQKKLKRPKPMLRNFNFTQYGDLTKKVRMKKEELAAAQLATLMQSPKADAENERKLSLELFELLKAEESLGRQKSKIRWVGYFSQISDEAVGFFKQLMGTTDANVEGCKKELWTDLLQVSLTDKQRTAISQNVTREEIKEAIFT</sequence>
<reference evidence="2" key="1">
    <citation type="submission" date="2025-08" db="UniProtKB">
        <authorList>
            <consortium name="RefSeq"/>
        </authorList>
    </citation>
    <scope>IDENTIFICATION</scope>
    <source>
        <tissue evidence="2">Fruit stalk</tissue>
    </source>
</reference>
<dbReference type="PANTHER" id="PTHR33710">
    <property type="entry name" value="BNAC02G09200D PROTEIN"/>
    <property type="match status" value="1"/>
</dbReference>
<dbReference type="GeneID" id="111310811"/>